<proteinExistence type="predicted"/>
<name>A0A3P7LPI9_DIBLA</name>
<reference evidence="1 2" key="1">
    <citation type="submission" date="2018-11" db="EMBL/GenBank/DDBJ databases">
        <authorList>
            <consortium name="Pathogen Informatics"/>
        </authorList>
    </citation>
    <scope>NUCLEOTIDE SEQUENCE [LARGE SCALE GENOMIC DNA]</scope>
</reference>
<organism evidence="1 2">
    <name type="scientific">Dibothriocephalus latus</name>
    <name type="common">Fish tapeworm</name>
    <name type="synonym">Diphyllobothrium latum</name>
    <dbReference type="NCBI Taxonomy" id="60516"/>
    <lineage>
        <taxon>Eukaryota</taxon>
        <taxon>Metazoa</taxon>
        <taxon>Spiralia</taxon>
        <taxon>Lophotrochozoa</taxon>
        <taxon>Platyhelminthes</taxon>
        <taxon>Cestoda</taxon>
        <taxon>Eucestoda</taxon>
        <taxon>Diphyllobothriidea</taxon>
        <taxon>Diphyllobothriidae</taxon>
        <taxon>Dibothriocephalus</taxon>
    </lineage>
</organism>
<evidence type="ECO:0000313" key="2">
    <source>
        <dbReference type="Proteomes" id="UP000281553"/>
    </source>
</evidence>
<dbReference type="AlphaFoldDB" id="A0A3P7LPI9"/>
<protein>
    <submittedName>
        <fullName evidence="1">Uncharacterized protein</fullName>
    </submittedName>
</protein>
<evidence type="ECO:0000313" key="1">
    <source>
        <dbReference type="EMBL" id="VDN12883.1"/>
    </source>
</evidence>
<dbReference type="Proteomes" id="UP000281553">
    <property type="component" value="Unassembled WGS sequence"/>
</dbReference>
<gene>
    <name evidence="1" type="ORF">DILT_LOCUS8714</name>
</gene>
<dbReference type="EMBL" id="UYRU01054997">
    <property type="protein sequence ID" value="VDN12883.1"/>
    <property type="molecule type" value="Genomic_DNA"/>
</dbReference>
<accession>A0A3P7LPI9</accession>
<sequence length="101" mass="10970">MHEQVRSTAMGSLISGLIAEAVMQRLDSLVFDTIDRNSGLGMWTTLSSFGECLNAVLLEISFTMEEEENNQLAFLDVLVCHKDGGGLNIMCSGKQPALCKS</sequence>
<keyword evidence="2" id="KW-1185">Reference proteome</keyword>